<evidence type="ECO:0000313" key="2">
    <source>
        <dbReference type="Proteomes" id="UP000198211"/>
    </source>
</evidence>
<protein>
    <submittedName>
        <fullName evidence="1">Uncharacterized protein</fullName>
    </submittedName>
</protein>
<dbReference type="Proteomes" id="UP000198211">
    <property type="component" value="Unassembled WGS sequence"/>
</dbReference>
<dbReference type="EMBL" id="NBNE01007087">
    <property type="protein sequence ID" value="OWZ01125.1"/>
    <property type="molecule type" value="Genomic_DNA"/>
</dbReference>
<dbReference type="AlphaFoldDB" id="A0A225V6Z9"/>
<gene>
    <name evidence="1" type="ORF">PHMEG_00027552</name>
</gene>
<name>A0A225V6Z9_9STRA</name>
<dbReference type="OrthoDB" id="125447at2759"/>
<comment type="caution">
    <text evidence="1">The sequence shown here is derived from an EMBL/GenBank/DDBJ whole genome shotgun (WGS) entry which is preliminary data.</text>
</comment>
<proteinExistence type="predicted"/>
<dbReference type="PANTHER" id="PTHR33050:SF7">
    <property type="entry name" value="RIBONUCLEASE H"/>
    <property type="match status" value="1"/>
</dbReference>
<keyword evidence="2" id="KW-1185">Reference proteome</keyword>
<dbReference type="PANTHER" id="PTHR33050">
    <property type="entry name" value="REVERSE TRANSCRIPTASE DOMAIN-CONTAINING PROTEIN"/>
    <property type="match status" value="1"/>
</dbReference>
<organism evidence="1 2">
    <name type="scientific">Phytophthora megakarya</name>
    <dbReference type="NCBI Taxonomy" id="4795"/>
    <lineage>
        <taxon>Eukaryota</taxon>
        <taxon>Sar</taxon>
        <taxon>Stramenopiles</taxon>
        <taxon>Oomycota</taxon>
        <taxon>Peronosporomycetes</taxon>
        <taxon>Peronosporales</taxon>
        <taxon>Peronosporaceae</taxon>
        <taxon>Phytophthora</taxon>
    </lineage>
</organism>
<sequence length="194" mass="21718">MGTHGSKQRAIVIDMSASFGWTGSPSYYGTFGSAISWLVALRRSSNTVAYRTMRPFSYEWVDDHILVEVATPGRLQAAETCLRLAMLAVLGLRSISDAKFSTWCTTLEVLGLQFNTIAKTVTMPKEKVTKSIRRPMKRKSTVARHDLEYLLGSMCHVTCLLRAAKGFFQRIHTAVKRLLRKGGFQLSDAIRLDL</sequence>
<evidence type="ECO:0000313" key="1">
    <source>
        <dbReference type="EMBL" id="OWZ01125.1"/>
    </source>
</evidence>
<reference evidence="2" key="1">
    <citation type="submission" date="2017-03" db="EMBL/GenBank/DDBJ databases">
        <title>Phytopthora megakarya and P. palmivora, two closely related causual agents of cacao black pod achieved similar genome size and gene model numbers by different mechanisms.</title>
        <authorList>
            <person name="Ali S."/>
            <person name="Shao J."/>
            <person name="Larry D.J."/>
            <person name="Kronmiller B."/>
            <person name="Shen D."/>
            <person name="Strem M.D."/>
            <person name="Melnick R.L."/>
            <person name="Guiltinan M.J."/>
            <person name="Tyler B.M."/>
            <person name="Meinhardt L.W."/>
            <person name="Bailey B.A."/>
        </authorList>
    </citation>
    <scope>NUCLEOTIDE SEQUENCE [LARGE SCALE GENOMIC DNA]</scope>
    <source>
        <strain evidence="2">zdho120</strain>
    </source>
</reference>
<accession>A0A225V6Z9</accession>
<dbReference type="InterPro" id="IPR052055">
    <property type="entry name" value="Hepadnavirus_pol/RT"/>
</dbReference>